<dbReference type="InterPro" id="IPR019594">
    <property type="entry name" value="Glu/Gly-bd"/>
</dbReference>
<feature type="domain" description="Ionotropic glutamate receptor L-glutamate and glycine-binding" evidence="13">
    <location>
        <begin position="11"/>
        <end position="100"/>
    </location>
</feature>
<feature type="transmembrane region" description="Helical" evidence="12">
    <location>
        <begin position="120"/>
        <end position="143"/>
    </location>
</feature>
<keyword evidence="2" id="KW-0813">Transport</keyword>
<dbReference type="Gene3D" id="1.10.287.70">
    <property type="match status" value="1"/>
</dbReference>
<keyword evidence="3" id="KW-1003">Cell membrane</keyword>
<protein>
    <submittedName>
        <fullName evidence="14">Glutamate receptor ionotropic, NMDA 2B</fullName>
    </submittedName>
</protein>
<gene>
    <name evidence="14" type="primary">GRIN2B_1</name>
    <name evidence="14" type="ORF">DERP_003348</name>
</gene>
<comment type="subcellular location">
    <subcellularLocation>
        <location evidence="1">Cell membrane</location>
        <topology evidence="1">Multi-pass membrane protein</topology>
    </subcellularLocation>
</comment>
<proteinExistence type="predicted"/>
<evidence type="ECO:0000256" key="7">
    <source>
        <dbReference type="ARBA" id="ARBA00023136"/>
    </source>
</evidence>
<dbReference type="PANTHER" id="PTHR42643">
    <property type="entry name" value="IONOTROPIC RECEPTOR 20A-RELATED"/>
    <property type="match status" value="1"/>
</dbReference>
<keyword evidence="6" id="KW-0406">Ion transport</keyword>
<reference evidence="14 15" key="1">
    <citation type="journal article" date="2018" name="J. Allergy Clin. Immunol.">
        <title>High-quality assembly of Dermatophagoides pteronyssinus genome and transcriptome reveals a wide range of novel allergens.</title>
        <authorList>
            <person name="Liu X.Y."/>
            <person name="Yang K.Y."/>
            <person name="Wang M.Q."/>
            <person name="Kwok J.S."/>
            <person name="Zeng X."/>
            <person name="Yang Z."/>
            <person name="Xiao X.J."/>
            <person name="Lau C.P."/>
            <person name="Li Y."/>
            <person name="Huang Z.M."/>
            <person name="Ba J.G."/>
            <person name="Yim A.K."/>
            <person name="Ouyang C.Y."/>
            <person name="Ngai S.M."/>
            <person name="Chan T.F."/>
            <person name="Leung E.L."/>
            <person name="Liu L."/>
            <person name="Liu Z.G."/>
            <person name="Tsui S.K."/>
        </authorList>
    </citation>
    <scope>NUCLEOTIDE SEQUENCE [LARGE SCALE GENOMIC DNA]</scope>
    <source>
        <strain evidence="14">Derp</strain>
    </source>
</reference>
<dbReference type="SUPFAM" id="SSF53850">
    <property type="entry name" value="Periplasmic binding protein-like II"/>
    <property type="match status" value="1"/>
</dbReference>
<keyword evidence="11" id="KW-0407">Ion channel</keyword>
<feature type="transmembrane region" description="Helical" evidence="12">
    <location>
        <begin position="185"/>
        <end position="204"/>
    </location>
</feature>
<dbReference type="Gene3D" id="3.40.190.10">
    <property type="entry name" value="Periplasmic binding protein-like II"/>
    <property type="match status" value="1"/>
</dbReference>
<evidence type="ECO:0000256" key="12">
    <source>
        <dbReference type="SAM" id="Phobius"/>
    </source>
</evidence>
<evidence type="ECO:0000256" key="10">
    <source>
        <dbReference type="ARBA" id="ARBA00023286"/>
    </source>
</evidence>
<evidence type="ECO:0000256" key="11">
    <source>
        <dbReference type="ARBA" id="ARBA00023303"/>
    </source>
</evidence>
<evidence type="ECO:0000256" key="5">
    <source>
        <dbReference type="ARBA" id="ARBA00022989"/>
    </source>
</evidence>
<evidence type="ECO:0000256" key="3">
    <source>
        <dbReference type="ARBA" id="ARBA00022475"/>
    </source>
</evidence>
<sequence>MKSLLLNQTLKIAYTNTLPYTKIDHNHQSGIEFELLKTLSDIFQFKMIFVDCKNDFGIKQSDGNWTGVIGKIFNHEADIGIGSIFVTYERTLATTFLYPHWIDSLTFGTAGSQKRVPLNIFFQPFTSTVWFCLFISLILFPILNLYHQHEQNNNYAFNLLWINLSLLLRQPYYPLRLQLNLSSKINLITWMLSLIILANIYSSYLCAQFAIQQHYVIDTCEKLADACDDNEIIPLLPKKSILYPLFKTNSSIRTIRSLSRKLRGITDHNEGARLVVNPIIQKERYALISSYDQIKFSQFRFKPESIYLPPASSKSTFFSIITGFPVRLPKDYIKHFEIWIMRISSFGLMKFWKNQITRSMRQSFFEKKNVEQQFDSSMETDQVDQEFNLNHFDRLTYLFLFGILLSIIIFINEFIVYRFKISIKLQ</sequence>
<keyword evidence="10" id="KW-1071">Ligand-gated ion channel</keyword>
<evidence type="ECO:0000256" key="8">
    <source>
        <dbReference type="ARBA" id="ARBA00023170"/>
    </source>
</evidence>
<dbReference type="Proteomes" id="UP000887458">
    <property type="component" value="Unassembled WGS sequence"/>
</dbReference>
<evidence type="ECO:0000313" key="14">
    <source>
        <dbReference type="EMBL" id="KAH9422671.1"/>
    </source>
</evidence>
<evidence type="ECO:0000256" key="2">
    <source>
        <dbReference type="ARBA" id="ARBA00022448"/>
    </source>
</evidence>
<evidence type="ECO:0000256" key="6">
    <source>
        <dbReference type="ARBA" id="ARBA00023065"/>
    </source>
</evidence>
<keyword evidence="15" id="KW-1185">Reference proteome</keyword>
<evidence type="ECO:0000259" key="13">
    <source>
        <dbReference type="Pfam" id="PF10613"/>
    </source>
</evidence>
<evidence type="ECO:0000256" key="1">
    <source>
        <dbReference type="ARBA" id="ARBA00004651"/>
    </source>
</evidence>
<dbReference type="Pfam" id="PF10613">
    <property type="entry name" value="Lig_chan-Glu_bd"/>
    <property type="match status" value="1"/>
</dbReference>
<feature type="transmembrane region" description="Helical" evidence="12">
    <location>
        <begin position="395"/>
        <end position="417"/>
    </location>
</feature>
<keyword evidence="5 12" id="KW-1133">Transmembrane helix</keyword>
<name>A0ABQ8JJ88_DERPT</name>
<organism evidence="14 15">
    <name type="scientific">Dermatophagoides pteronyssinus</name>
    <name type="common">European house dust mite</name>
    <dbReference type="NCBI Taxonomy" id="6956"/>
    <lineage>
        <taxon>Eukaryota</taxon>
        <taxon>Metazoa</taxon>
        <taxon>Ecdysozoa</taxon>
        <taxon>Arthropoda</taxon>
        <taxon>Chelicerata</taxon>
        <taxon>Arachnida</taxon>
        <taxon>Acari</taxon>
        <taxon>Acariformes</taxon>
        <taxon>Sarcoptiformes</taxon>
        <taxon>Astigmata</taxon>
        <taxon>Psoroptidia</taxon>
        <taxon>Analgoidea</taxon>
        <taxon>Pyroglyphidae</taxon>
        <taxon>Dermatophagoidinae</taxon>
        <taxon>Dermatophagoides</taxon>
    </lineage>
</organism>
<evidence type="ECO:0000256" key="9">
    <source>
        <dbReference type="ARBA" id="ARBA00023180"/>
    </source>
</evidence>
<evidence type="ECO:0000256" key="4">
    <source>
        <dbReference type="ARBA" id="ARBA00022692"/>
    </source>
</evidence>
<comment type="caution">
    <text evidence="14">The sequence shown here is derived from an EMBL/GenBank/DDBJ whole genome shotgun (WGS) entry which is preliminary data.</text>
</comment>
<keyword evidence="9" id="KW-0325">Glycoprotein</keyword>
<evidence type="ECO:0000313" key="15">
    <source>
        <dbReference type="Proteomes" id="UP000887458"/>
    </source>
</evidence>
<feature type="transmembrane region" description="Helical" evidence="12">
    <location>
        <begin position="155"/>
        <end position="173"/>
    </location>
</feature>
<dbReference type="PANTHER" id="PTHR42643:SF39">
    <property type="entry name" value="IONOTROPIC RECEPTOR 56A-RELATED"/>
    <property type="match status" value="1"/>
</dbReference>
<keyword evidence="4 12" id="KW-0812">Transmembrane</keyword>
<keyword evidence="7 12" id="KW-0472">Membrane</keyword>
<dbReference type="InterPro" id="IPR052192">
    <property type="entry name" value="Insect_Ionotropic_Sensory_Rcpt"/>
</dbReference>
<keyword evidence="8 14" id="KW-0675">Receptor</keyword>
<dbReference type="EMBL" id="NJHN03000036">
    <property type="protein sequence ID" value="KAH9422671.1"/>
    <property type="molecule type" value="Genomic_DNA"/>
</dbReference>
<reference evidence="14 15" key="2">
    <citation type="journal article" date="2022" name="Mol. Biol. Evol.">
        <title>Comparative Genomics Reveals Insights into the Divergent Evolution of Astigmatic Mites and Household Pest Adaptations.</title>
        <authorList>
            <person name="Xiong Q."/>
            <person name="Wan A.T."/>
            <person name="Liu X."/>
            <person name="Fung C.S."/>
            <person name="Xiao X."/>
            <person name="Malainual N."/>
            <person name="Hou J."/>
            <person name="Wang L."/>
            <person name="Wang M."/>
            <person name="Yang K.Y."/>
            <person name="Cui Y."/>
            <person name="Leung E.L."/>
            <person name="Nong W."/>
            <person name="Shin S.K."/>
            <person name="Au S.W."/>
            <person name="Jeong K.Y."/>
            <person name="Chew F.T."/>
            <person name="Hui J.H."/>
            <person name="Leung T.F."/>
            <person name="Tungtrongchitr A."/>
            <person name="Zhong N."/>
            <person name="Liu Z."/>
            <person name="Tsui S.K."/>
        </authorList>
    </citation>
    <scope>NUCLEOTIDE SEQUENCE [LARGE SCALE GENOMIC DNA]</scope>
    <source>
        <strain evidence="14">Derp</strain>
    </source>
</reference>
<accession>A0ABQ8JJ88</accession>